<evidence type="ECO:0000313" key="4">
    <source>
        <dbReference type="EMBL" id="KAJ2784897.1"/>
    </source>
</evidence>
<dbReference type="InterPro" id="IPR005654">
    <property type="entry name" value="ATPase_AFG1-like"/>
</dbReference>
<organism evidence="4 5">
    <name type="scientific">Coemansia javaensis</name>
    <dbReference type="NCBI Taxonomy" id="2761396"/>
    <lineage>
        <taxon>Eukaryota</taxon>
        <taxon>Fungi</taxon>
        <taxon>Fungi incertae sedis</taxon>
        <taxon>Zoopagomycota</taxon>
        <taxon>Kickxellomycotina</taxon>
        <taxon>Kickxellomycetes</taxon>
        <taxon>Kickxellales</taxon>
        <taxon>Kickxellaceae</taxon>
        <taxon>Coemansia</taxon>
    </lineage>
</organism>
<dbReference type="Pfam" id="PF03969">
    <property type="entry name" value="AFG1_ATPase"/>
    <property type="match status" value="1"/>
</dbReference>
<accession>A0A9W8HH02</accession>
<dbReference type="PANTHER" id="PTHR12169">
    <property type="entry name" value="ATPASE N2B"/>
    <property type="match status" value="1"/>
</dbReference>
<proteinExistence type="inferred from homology"/>
<dbReference type="EC" id="3.6.4.7" evidence="4"/>
<dbReference type="GO" id="GO:0005524">
    <property type="term" value="F:ATP binding"/>
    <property type="evidence" value="ECO:0007669"/>
    <property type="project" value="UniProtKB-KW"/>
</dbReference>
<evidence type="ECO:0000313" key="5">
    <source>
        <dbReference type="Proteomes" id="UP001140217"/>
    </source>
</evidence>
<dbReference type="Gene3D" id="3.40.50.300">
    <property type="entry name" value="P-loop containing nucleotide triphosphate hydrolases"/>
    <property type="match status" value="1"/>
</dbReference>
<keyword evidence="3" id="KW-0067">ATP-binding</keyword>
<comment type="caution">
    <text evidence="4">The sequence shown here is derived from an EMBL/GenBank/DDBJ whole genome shotgun (WGS) entry which is preliminary data.</text>
</comment>
<dbReference type="Proteomes" id="UP001140217">
    <property type="component" value="Unassembled WGS sequence"/>
</dbReference>
<dbReference type="SUPFAM" id="SSF52540">
    <property type="entry name" value="P-loop containing nucleoside triphosphate hydrolases"/>
    <property type="match status" value="1"/>
</dbReference>
<comment type="similarity">
    <text evidence="1">Belongs to the AFG1 ATPase family.</text>
</comment>
<name>A0A9W8HH02_9FUNG</name>
<dbReference type="NCBIfam" id="NF040713">
    <property type="entry name" value="ZapE"/>
    <property type="match status" value="1"/>
</dbReference>
<keyword evidence="5" id="KW-1185">Reference proteome</keyword>
<dbReference type="AlphaFoldDB" id="A0A9W8HH02"/>
<evidence type="ECO:0000256" key="3">
    <source>
        <dbReference type="ARBA" id="ARBA00022840"/>
    </source>
</evidence>
<reference evidence="4" key="1">
    <citation type="submission" date="2022-07" db="EMBL/GenBank/DDBJ databases">
        <title>Phylogenomic reconstructions and comparative analyses of Kickxellomycotina fungi.</title>
        <authorList>
            <person name="Reynolds N.K."/>
            <person name="Stajich J.E."/>
            <person name="Barry K."/>
            <person name="Grigoriev I.V."/>
            <person name="Crous P."/>
            <person name="Smith M.E."/>
        </authorList>
    </citation>
    <scope>NUCLEOTIDE SEQUENCE</scope>
    <source>
        <strain evidence="4">NBRC 105414</strain>
    </source>
</reference>
<dbReference type="GO" id="GO:0005739">
    <property type="term" value="C:mitochondrion"/>
    <property type="evidence" value="ECO:0007669"/>
    <property type="project" value="TreeGrafter"/>
</dbReference>
<keyword evidence="2" id="KW-0547">Nucleotide-binding</keyword>
<keyword evidence="4" id="KW-0378">Hydrolase</keyword>
<dbReference type="PANTHER" id="PTHR12169:SF6">
    <property type="entry name" value="AFG1-LIKE ATPASE"/>
    <property type="match status" value="1"/>
</dbReference>
<dbReference type="EMBL" id="JANBUL010000018">
    <property type="protein sequence ID" value="KAJ2784897.1"/>
    <property type="molecule type" value="Genomic_DNA"/>
</dbReference>
<dbReference type="OrthoDB" id="548867at2759"/>
<protein>
    <submittedName>
        <fullName evidence="4">ATPase</fullName>
        <ecNumber evidence="4">3.6.4.7</ecNumber>
    </submittedName>
</protein>
<sequence length="449" mass="49030">MPLPRTTGAVAWRRLCQASWRASALRLPARALSAAAAAASLPGDGGPAAEYRRLVAAGRLVDDAFQRSIVAHLARLYRELLPYAPPVPAPAAGIGRLWSILAPKPEPPSVPRGLYIYGDVGTGKTTVMDMFYATVPTARKRRVHFHAFMLDVHARINAFRRTHSAQQDPVPTIARELAAAAYVLCFDEFQVTDIADAMVLRRLVTELFRSGVVMVATSNRHPRELYRNGIQRESFLPCIALLEARCEVVSLDSGTDYRKVARDAESVYFSPITADTNKVLHAMFVLASGGAPSGPESLRFLGRTLDVPLAANGVARFEFAQLCRDAHAAADYIELARHYHTLILANVPAMDLSNRDEARRFITLVDALYEARAVLVMGCAVDIASLFSGPGPHALLAGYAGEEEVFAFQRAVSRLVEMSSRQWIIASNSPLLAENARRQQQKVRSAGSA</sequence>
<gene>
    <name evidence="4" type="primary">AFG1</name>
    <name evidence="4" type="ORF">H4R18_000822</name>
</gene>
<evidence type="ECO:0000256" key="1">
    <source>
        <dbReference type="ARBA" id="ARBA00010322"/>
    </source>
</evidence>
<dbReference type="GO" id="GO:0016887">
    <property type="term" value="F:ATP hydrolysis activity"/>
    <property type="evidence" value="ECO:0007669"/>
    <property type="project" value="InterPro"/>
</dbReference>
<evidence type="ECO:0000256" key="2">
    <source>
        <dbReference type="ARBA" id="ARBA00022741"/>
    </source>
</evidence>
<dbReference type="InterPro" id="IPR027417">
    <property type="entry name" value="P-loop_NTPase"/>
</dbReference>